<keyword evidence="3" id="KW-1185">Reference proteome</keyword>
<dbReference type="Proteomes" id="UP000076632">
    <property type="component" value="Unassembled WGS sequence"/>
</dbReference>
<feature type="region of interest" description="Disordered" evidence="1">
    <location>
        <begin position="1"/>
        <end position="33"/>
    </location>
</feature>
<evidence type="ECO:0000256" key="1">
    <source>
        <dbReference type="SAM" id="MobiDB-lite"/>
    </source>
</evidence>
<name>A0A165G8C7_XYLHT</name>
<dbReference type="RefSeq" id="XP_018187416.1">
    <property type="nucleotide sequence ID" value="XM_018335258.1"/>
</dbReference>
<evidence type="ECO:0000313" key="2">
    <source>
        <dbReference type="EMBL" id="KZF21861.1"/>
    </source>
</evidence>
<proteinExistence type="predicted"/>
<gene>
    <name evidence="2" type="ORF">L228DRAFT_269310</name>
</gene>
<dbReference type="InParanoid" id="A0A165G8C7"/>
<sequence>MSISSSNQSKHLKHTKHSKHSINSSPHQETDQPSIRLSQTIFNTIKMHPWATIIAALGFLSTSLSYAMPTLSARQSSNTTTPVVQETWKVYNYSTVFAQPAGYNTIRFEIESEWTTGYRQICAASLQFIPVTHTYPIWFNCGTGISFEWPGTISLKHVQNNADGTTTTQSGSIAYKYTSEQVCEDLPQGTRYCYIPDVMEIPMTVTTA</sequence>
<accession>A0A165G8C7</accession>
<dbReference type="AlphaFoldDB" id="A0A165G8C7"/>
<evidence type="ECO:0000313" key="3">
    <source>
        <dbReference type="Proteomes" id="UP000076632"/>
    </source>
</evidence>
<organism evidence="2 3">
    <name type="scientific">Xylona heveae (strain CBS 132557 / TC161)</name>
    <dbReference type="NCBI Taxonomy" id="1328760"/>
    <lineage>
        <taxon>Eukaryota</taxon>
        <taxon>Fungi</taxon>
        <taxon>Dikarya</taxon>
        <taxon>Ascomycota</taxon>
        <taxon>Pezizomycotina</taxon>
        <taxon>Xylonomycetes</taxon>
        <taxon>Xylonales</taxon>
        <taxon>Xylonaceae</taxon>
        <taxon>Xylona</taxon>
    </lineage>
</organism>
<feature type="compositionally biased region" description="Polar residues" evidence="1">
    <location>
        <begin position="22"/>
        <end position="33"/>
    </location>
</feature>
<feature type="compositionally biased region" description="Basic residues" evidence="1">
    <location>
        <begin position="10"/>
        <end position="20"/>
    </location>
</feature>
<reference evidence="2 3" key="1">
    <citation type="journal article" date="2016" name="Fungal Biol.">
        <title>The genome of Xylona heveae provides a window into fungal endophytism.</title>
        <authorList>
            <person name="Gazis R."/>
            <person name="Kuo A."/>
            <person name="Riley R."/>
            <person name="LaButti K."/>
            <person name="Lipzen A."/>
            <person name="Lin J."/>
            <person name="Amirebrahimi M."/>
            <person name="Hesse C.N."/>
            <person name="Spatafora J.W."/>
            <person name="Henrissat B."/>
            <person name="Hainaut M."/>
            <person name="Grigoriev I.V."/>
            <person name="Hibbett D.S."/>
        </authorList>
    </citation>
    <scope>NUCLEOTIDE SEQUENCE [LARGE SCALE GENOMIC DNA]</scope>
    <source>
        <strain evidence="2 3">TC161</strain>
    </source>
</reference>
<dbReference type="GeneID" id="28900395"/>
<dbReference type="EMBL" id="KV407460">
    <property type="protein sequence ID" value="KZF21861.1"/>
    <property type="molecule type" value="Genomic_DNA"/>
</dbReference>
<protein>
    <submittedName>
        <fullName evidence="2">Uncharacterized protein</fullName>
    </submittedName>
</protein>